<dbReference type="PANTHER" id="PTHR10807">
    <property type="entry name" value="MYOTUBULARIN-RELATED"/>
    <property type="match status" value="1"/>
</dbReference>
<dbReference type="Pfam" id="PF06602">
    <property type="entry name" value="Myotub-related"/>
    <property type="match status" value="1"/>
</dbReference>
<dbReference type="Gene3D" id="2.30.29.30">
    <property type="entry name" value="Pleckstrin-homology domain (PH domain)/Phosphotyrosine-binding domain (PTB)"/>
    <property type="match status" value="1"/>
</dbReference>
<organism evidence="6 7">
    <name type="scientific">Sphagnum troendelagicum</name>
    <dbReference type="NCBI Taxonomy" id="128251"/>
    <lineage>
        <taxon>Eukaryota</taxon>
        <taxon>Viridiplantae</taxon>
        <taxon>Streptophyta</taxon>
        <taxon>Embryophyta</taxon>
        <taxon>Bryophyta</taxon>
        <taxon>Sphagnophytina</taxon>
        <taxon>Sphagnopsida</taxon>
        <taxon>Sphagnales</taxon>
        <taxon>Sphagnaceae</taxon>
        <taxon>Sphagnum</taxon>
    </lineage>
</organism>
<evidence type="ECO:0000256" key="3">
    <source>
        <dbReference type="ARBA" id="ARBA00023098"/>
    </source>
</evidence>
<keyword evidence="7" id="KW-1185">Reference proteome</keyword>
<keyword evidence="4" id="KW-0175">Coiled coil</keyword>
<name>A0ABP0UEC6_9BRYO</name>
<dbReference type="SUPFAM" id="SSF50729">
    <property type="entry name" value="PH domain-like"/>
    <property type="match status" value="1"/>
</dbReference>
<dbReference type="InterPro" id="IPR011993">
    <property type="entry name" value="PH-like_dom_sf"/>
</dbReference>
<dbReference type="EC" id="3.1.3.95" evidence="2"/>
<dbReference type="InterPro" id="IPR029021">
    <property type="entry name" value="Prot-tyrosine_phosphatase-like"/>
</dbReference>
<dbReference type="InterPro" id="IPR010569">
    <property type="entry name" value="Myotubularin-like_Pase_dom"/>
</dbReference>
<evidence type="ECO:0000256" key="4">
    <source>
        <dbReference type="SAM" id="Coils"/>
    </source>
</evidence>
<evidence type="ECO:0000256" key="1">
    <source>
        <dbReference type="ARBA" id="ARBA00007471"/>
    </source>
</evidence>
<dbReference type="InterPro" id="IPR030564">
    <property type="entry name" value="Myotubularin"/>
</dbReference>
<comment type="similarity">
    <text evidence="1">Belongs to the protein-tyrosine phosphatase family. Non-receptor class myotubularin subfamily.</text>
</comment>
<dbReference type="PROSITE" id="PS51339">
    <property type="entry name" value="PPASE_MYOTUBULARIN"/>
    <property type="match status" value="1"/>
</dbReference>
<feature type="coiled-coil region" evidence="4">
    <location>
        <begin position="665"/>
        <end position="699"/>
    </location>
</feature>
<dbReference type="CDD" id="cd14507">
    <property type="entry name" value="PTP-MTM-like"/>
    <property type="match status" value="1"/>
</dbReference>
<dbReference type="PROSITE" id="PS00383">
    <property type="entry name" value="TYR_PHOSPHATASE_1"/>
    <property type="match status" value="1"/>
</dbReference>
<dbReference type="Proteomes" id="UP001497512">
    <property type="component" value="Chromosome 3"/>
</dbReference>
<keyword evidence="3" id="KW-0443">Lipid metabolism</keyword>
<dbReference type="EMBL" id="OZ019895">
    <property type="protein sequence ID" value="CAK9219747.1"/>
    <property type="molecule type" value="Genomic_DNA"/>
</dbReference>
<dbReference type="SMART" id="SM00568">
    <property type="entry name" value="GRAM"/>
    <property type="match status" value="1"/>
</dbReference>
<evidence type="ECO:0000313" key="7">
    <source>
        <dbReference type="Proteomes" id="UP001497512"/>
    </source>
</evidence>
<gene>
    <name evidence="6" type="ORF">CSSPTR1EN2_LOCUS14816</name>
</gene>
<evidence type="ECO:0000259" key="5">
    <source>
        <dbReference type="PROSITE" id="PS51339"/>
    </source>
</evidence>
<protein>
    <recommendedName>
        <fullName evidence="2">phosphatidylinositol-3,5-bisphosphate 3-phosphatase</fullName>
        <ecNumber evidence="2">3.1.3.95</ecNumber>
    </recommendedName>
</protein>
<proteinExistence type="inferred from homology"/>
<evidence type="ECO:0000256" key="2">
    <source>
        <dbReference type="ARBA" id="ARBA00012903"/>
    </source>
</evidence>
<feature type="domain" description="Myotubularin phosphatase" evidence="5">
    <location>
        <begin position="164"/>
        <end position="629"/>
    </location>
</feature>
<dbReference type="InterPro" id="IPR016130">
    <property type="entry name" value="Tyr_Pase_AS"/>
</dbReference>
<sequence length="863" mass="94019">MDTGESWLDGLDWTSVEAGTGSLSNSLDGFLLPAEEIVAEGRAVVLVNLDAAGLLLVTNFRLLFLGEGAKQLVPLGTIPLATIEKVTKLVSRRSPPASRLPGAAPLRPVRRLLHIVGKDMRSIVFGFRPRTKQRRIVHEALTRLMRPLRLYELYAFSTNLPNGRDPRMRLRAEYMRMISATTIGTDTSAGDLNIRSEWRLSDVNANYNVCPTYPSLLVMPASFSDEEVQQAAAFRARGRLPVLCWQHPGNGAVLARSSQPLIGIMMNSRSNADEKLVAALCAPPCTGFSQRRKLYIADARPRKNALANGAMGGGSESSANYLQCEVVFLGIDNIHAMRDSLARLRDFLDIHGAASSDGSSSLLRSGGWAWGGGNATTMSGALSALGDSGWLVHCHTVLIGAAWIAARIALEGASVLVHCSDGWDRTTQLISVASILLDPYYRTFQGFQALVEKDWLAYGHLFAERLGTPTYTGIHIVPSSESLVLQMGSVSTSPVRGAPGSAFTSAGSHSPAALSSNYSPIFLQWIDCVAQLLRIYPSAFEFSAAYLVELMDCVLSCRFGNFLCNSEKERVQAGIAESTGCVWAHLEQLRESGGKKHEHYNLYYNNVKYSGILLPPAAALFPSLWPHFFLRWSCPSPVSTGGCLPVGWTHGGELELEAHALAQSFSSLQNAKEKAESKLQELMTERQLLLEQLQEEQEGRLSATSAAGRARRETAALKQVIEAMGGKIHISSFSSQLLHTSDEETKDLEDANTEHRPDYHLNDNGSEQHQLAVSLCMGPDFDGPGDVSRRPCGAELNSSCSLRANESCCWPQSSCIRMGSAFIGLRTDFDALEQLSILDRYFDIEQPDVVQPPCSPPHPPGVT</sequence>
<accession>A0ABP0UEC6</accession>
<dbReference type="SUPFAM" id="SSF52799">
    <property type="entry name" value="(Phosphotyrosine protein) phosphatases II"/>
    <property type="match status" value="1"/>
</dbReference>
<reference evidence="6" key="1">
    <citation type="submission" date="2024-02" db="EMBL/GenBank/DDBJ databases">
        <authorList>
            <consortium name="ELIXIR-Norway"/>
            <consortium name="Elixir Norway"/>
        </authorList>
    </citation>
    <scope>NUCLEOTIDE SEQUENCE</scope>
</reference>
<evidence type="ECO:0000313" key="6">
    <source>
        <dbReference type="EMBL" id="CAK9219747.1"/>
    </source>
</evidence>
<dbReference type="InterPro" id="IPR004182">
    <property type="entry name" value="GRAM"/>
</dbReference>
<dbReference type="PANTHER" id="PTHR10807:SF8">
    <property type="entry name" value="PHOSPHATIDYLINOSITOL-3-PHOSPHATE PHOSPHATASE"/>
    <property type="match status" value="1"/>
</dbReference>